<dbReference type="InterPro" id="IPR009057">
    <property type="entry name" value="Homeodomain-like_sf"/>
</dbReference>
<dbReference type="PANTHER" id="PTHR46796">
    <property type="entry name" value="HTH-TYPE TRANSCRIPTIONAL ACTIVATOR RHAS-RELATED"/>
    <property type="match status" value="1"/>
</dbReference>
<dbReference type="InterPro" id="IPR018060">
    <property type="entry name" value="HTH_AraC"/>
</dbReference>
<keyword evidence="1" id="KW-0805">Transcription regulation</keyword>
<dbReference type="PROSITE" id="PS00041">
    <property type="entry name" value="HTH_ARAC_FAMILY_1"/>
    <property type="match status" value="1"/>
</dbReference>
<evidence type="ECO:0000256" key="2">
    <source>
        <dbReference type="ARBA" id="ARBA00023125"/>
    </source>
</evidence>
<dbReference type="PANTHER" id="PTHR46796:SF6">
    <property type="entry name" value="ARAC SUBFAMILY"/>
    <property type="match status" value="1"/>
</dbReference>
<dbReference type="SUPFAM" id="SSF46689">
    <property type="entry name" value="Homeodomain-like"/>
    <property type="match status" value="1"/>
</dbReference>
<dbReference type="InterPro" id="IPR018062">
    <property type="entry name" value="HTH_AraC-typ_CS"/>
</dbReference>
<organism evidence="5 6">
    <name type="scientific">Microbacterium ulmi</name>
    <dbReference type="NCBI Taxonomy" id="179095"/>
    <lineage>
        <taxon>Bacteria</taxon>
        <taxon>Bacillati</taxon>
        <taxon>Actinomycetota</taxon>
        <taxon>Actinomycetes</taxon>
        <taxon>Micrococcales</taxon>
        <taxon>Microbacteriaceae</taxon>
        <taxon>Microbacterium</taxon>
    </lineage>
</organism>
<keyword evidence="2" id="KW-0238">DNA-binding</keyword>
<dbReference type="InterPro" id="IPR020449">
    <property type="entry name" value="Tscrpt_reg_AraC-type_HTH"/>
</dbReference>
<dbReference type="AlphaFoldDB" id="A0A7Y2LX30"/>
<evidence type="ECO:0000313" key="5">
    <source>
        <dbReference type="EMBL" id="NNH02415.1"/>
    </source>
</evidence>
<keyword evidence="6" id="KW-1185">Reference proteome</keyword>
<proteinExistence type="predicted"/>
<dbReference type="RefSeq" id="WP_167040824.1">
    <property type="nucleotide sequence ID" value="NZ_BAAANA010000003.1"/>
</dbReference>
<dbReference type="EMBL" id="JABEMB010000001">
    <property type="protein sequence ID" value="NNH02415.1"/>
    <property type="molecule type" value="Genomic_DNA"/>
</dbReference>
<dbReference type="GO" id="GO:0043565">
    <property type="term" value="F:sequence-specific DNA binding"/>
    <property type="evidence" value="ECO:0007669"/>
    <property type="project" value="InterPro"/>
</dbReference>
<dbReference type="Pfam" id="PF14525">
    <property type="entry name" value="AraC_binding_2"/>
    <property type="match status" value="1"/>
</dbReference>
<keyword evidence="3" id="KW-0804">Transcription</keyword>
<dbReference type="SMART" id="SM00342">
    <property type="entry name" value="HTH_ARAC"/>
    <property type="match status" value="1"/>
</dbReference>
<dbReference type="PROSITE" id="PS01124">
    <property type="entry name" value="HTH_ARAC_FAMILY_2"/>
    <property type="match status" value="1"/>
</dbReference>
<sequence>MGAILDLEELPITDSIEFLRDRMLNAPVPLALEPHLDADMIARTRTADLGCVHVLSTKSQGADIVRTPQLARDATRPSLMVSVVDHGMGIVVRGDRVMALHPGEIGLYVTDEPYRLAFTPGALRHTYQVPLDELGLSRQLIADQLDVVIHPDRATTAAVSAFLRSTARNAPGATAAEQAALQQPTLDLIRLLLTRPVAQTPHGREAAATSLATRIEEHVRTRLGDPELSARSIAATFSISERYVYSILARRGIELSDLIREHRLAQAIRMLEDPESAMKTISEVAHRCGFSDHAHFSRTFRARFGIAPSDWRRDALSRHARRGDL</sequence>
<dbReference type="Proteomes" id="UP000543598">
    <property type="component" value="Unassembled WGS sequence"/>
</dbReference>
<comment type="caution">
    <text evidence="5">The sequence shown here is derived from an EMBL/GenBank/DDBJ whole genome shotgun (WGS) entry which is preliminary data.</text>
</comment>
<evidence type="ECO:0000313" key="6">
    <source>
        <dbReference type="Proteomes" id="UP000543598"/>
    </source>
</evidence>
<dbReference type="InterPro" id="IPR035418">
    <property type="entry name" value="AraC-bd_2"/>
</dbReference>
<evidence type="ECO:0000259" key="4">
    <source>
        <dbReference type="PROSITE" id="PS01124"/>
    </source>
</evidence>
<dbReference type="Gene3D" id="1.10.10.60">
    <property type="entry name" value="Homeodomain-like"/>
    <property type="match status" value="1"/>
</dbReference>
<reference evidence="5 6" key="1">
    <citation type="submission" date="2020-05" db="EMBL/GenBank/DDBJ databases">
        <title>MicrobeNet Type strains.</title>
        <authorList>
            <person name="Nicholson A.C."/>
        </authorList>
    </citation>
    <scope>NUCLEOTIDE SEQUENCE [LARGE SCALE GENOMIC DNA]</scope>
    <source>
        <strain evidence="5 6">JCM 14282</strain>
    </source>
</reference>
<evidence type="ECO:0000256" key="1">
    <source>
        <dbReference type="ARBA" id="ARBA00023015"/>
    </source>
</evidence>
<dbReference type="GO" id="GO:0003700">
    <property type="term" value="F:DNA-binding transcription factor activity"/>
    <property type="evidence" value="ECO:0007669"/>
    <property type="project" value="InterPro"/>
</dbReference>
<gene>
    <name evidence="5" type="ORF">HLA99_00825</name>
</gene>
<dbReference type="Pfam" id="PF12833">
    <property type="entry name" value="HTH_18"/>
    <property type="match status" value="1"/>
</dbReference>
<dbReference type="InterPro" id="IPR050204">
    <property type="entry name" value="AraC_XylS_family_regulators"/>
</dbReference>
<dbReference type="PRINTS" id="PR00032">
    <property type="entry name" value="HTHARAC"/>
</dbReference>
<feature type="domain" description="HTH araC/xylS-type" evidence="4">
    <location>
        <begin position="213"/>
        <end position="314"/>
    </location>
</feature>
<protein>
    <submittedName>
        <fullName evidence="5">Helix-turn-helix domain-containing protein</fullName>
    </submittedName>
</protein>
<accession>A0A7Y2LX30</accession>
<evidence type="ECO:0000256" key="3">
    <source>
        <dbReference type="ARBA" id="ARBA00023163"/>
    </source>
</evidence>
<name>A0A7Y2LX30_9MICO</name>